<dbReference type="Gene3D" id="1.10.1520.10">
    <property type="entry name" value="Ribonuclease III domain"/>
    <property type="match status" value="1"/>
</dbReference>
<feature type="domain" description="RNase III" evidence="2">
    <location>
        <begin position="375"/>
        <end position="491"/>
    </location>
</feature>
<dbReference type="AlphaFoldDB" id="A0A6C0BNJ8"/>
<dbReference type="Pfam" id="PF00636">
    <property type="entry name" value="Ribonuclease_3"/>
    <property type="match status" value="1"/>
</dbReference>
<dbReference type="InterPro" id="IPR000999">
    <property type="entry name" value="RNase_III_dom"/>
</dbReference>
<proteinExistence type="predicted"/>
<feature type="compositionally biased region" description="Polar residues" evidence="1">
    <location>
        <begin position="167"/>
        <end position="185"/>
    </location>
</feature>
<evidence type="ECO:0000313" key="3">
    <source>
        <dbReference type="EMBL" id="QHS92833.1"/>
    </source>
</evidence>
<accession>A0A6C0BNJ8</accession>
<organism evidence="3">
    <name type="scientific">viral metagenome</name>
    <dbReference type="NCBI Taxonomy" id="1070528"/>
    <lineage>
        <taxon>unclassified sequences</taxon>
        <taxon>metagenomes</taxon>
        <taxon>organismal metagenomes</taxon>
    </lineage>
</organism>
<evidence type="ECO:0000259" key="2">
    <source>
        <dbReference type="PROSITE" id="PS50142"/>
    </source>
</evidence>
<evidence type="ECO:0000256" key="1">
    <source>
        <dbReference type="SAM" id="MobiDB-lite"/>
    </source>
</evidence>
<dbReference type="SMART" id="SM00535">
    <property type="entry name" value="RIBOc"/>
    <property type="match status" value="1"/>
</dbReference>
<feature type="region of interest" description="Disordered" evidence="1">
    <location>
        <begin position="159"/>
        <end position="185"/>
    </location>
</feature>
<dbReference type="InterPro" id="IPR036389">
    <property type="entry name" value="RNase_III_sf"/>
</dbReference>
<dbReference type="SUPFAM" id="SSF69065">
    <property type="entry name" value="RNase III domain-like"/>
    <property type="match status" value="1"/>
</dbReference>
<feature type="region of interest" description="Disordered" evidence="1">
    <location>
        <begin position="295"/>
        <end position="322"/>
    </location>
</feature>
<protein>
    <recommendedName>
        <fullName evidence="2">RNase III domain-containing protein</fullName>
    </recommendedName>
</protein>
<dbReference type="CDD" id="cd00593">
    <property type="entry name" value="RIBOc"/>
    <property type="match status" value="1"/>
</dbReference>
<dbReference type="GO" id="GO:0006396">
    <property type="term" value="P:RNA processing"/>
    <property type="evidence" value="ECO:0007669"/>
    <property type="project" value="InterPro"/>
</dbReference>
<feature type="compositionally biased region" description="Polar residues" evidence="1">
    <location>
        <begin position="295"/>
        <end position="317"/>
    </location>
</feature>
<sequence length="695" mass="75785">MITGRLPSVSSSPIRLPQSVQVPSALGSRQASTVGVTLPRLGSSQPAVAVPLGSQNVLTQPSIIPVQLGSAQPSQTVNPQSAYIPTSTMLQSQYNVTTAPQASGLARLGSNVTPTASNQPPTGINAQPPQVNTLYGSLGPQGNRYSLDVQAPITSLPQPQVQQPSQIANTQQPSVTVPGAQQPSQIANTQQPSMLGLPRLGSNVTTLQGLQPSQIANTQQIQSNVSIAGLPRLGSQQVPQVSNAQITGLTRLGSQPIPQVYQPEVVSQPEQTSSQPTNQPIMGLARLGSNTIQSNVTQSRQSSLRTAPSSAIGSNPRVQGLSIPIQSQDGTVRTRTELTPEVQGNVQVIPLDQGNQEEWMRSLQQYIIERIAPLVEPDQERWQYLVNDEAMKVWVPTFTDSSYNPNVGENYESLEKIGDTFSKAAFNQYLHDKFPDIDEVELTEITNYYLSKNEQARMALSLKLPDLLRTYLDKNTHIFEDLMEALYGALMKIGSDAHSPGVGYLYTYNLTKSLYDGINIDRSLSAGREKTSIKEIFDKLGWGQVIEQWDQAKEEFKVKIPGRAIGELRQIQIDIPDGVIGVGQAHSKSAASSRAYKSADEFFTSVGITREWADEQKNARSPNIEEQQLQAQALEKAKSQGIESLDVATVRTTVRDKYYQLIGTDANGRKFVLMTLRSNTPSRANIDIYQAFINS</sequence>
<name>A0A6C0BNJ8_9ZZZZ</name>
<dbReference type="PROSITE" id="PS50142">
    <property type="entry name" value="RNASE_3_2"/>
    <property type="match status" value="1"/>
</dbReference>
<reference evidence="3" key="1">
    <citation type="journal article" date="2020" name="Nature">
        <title>Giant virus diversity and host interactions through global metagenomics.</title>
        <authorList>
            <person name="Schulz F."/>
            <person name="Roux S."/>
            <person name="Paez-Espino D."/>
            <person name="Jungbluth S."/>
            <person name="Walsh D.A."/>
            <person name="Denef V.J."/>
            <person name="McMahon K.D."/>
            <person name="Konstantinidis K.T."/>
            <person name="Eloe-Fadrosh E.A."/>
            <person name="Kyrpides N.C."/>
            <person name="Woyke T."/>
        </authorList>
    </citation>
    <scope>NUCLEOTIDE SEQUENCE</scope>
    <source>
        <strain evidence="3">GVMAG-M-3300017651-5</strain>
    </source>
</reference>
<dbReference type="GO" id="GO:0004525">
    <property type="term" value="F:ribonuclease III activity"/>
    <property type="evidence" value="ECO:0007669"/>
    <property type="project" value="InterPro"/>
</dbReference>
<dbReference type="EMBL" id="MN739192">
    <property type="protein sequence ID" value="QHS92833.1"/>
    <property type="molecule type" value="Genomic_DNA"/>
</dbReference>